<proteinExistence type="predicted"/>
<accession>A0A4S1XE22</accession>
<organism evidence="1 2">
    <name type="scientific">Sphingomonas gei</name>
    <dbReference type="NCBI Taxonomy" id="1395960"/>
    <lineage>
        <taxon>Bacteria</taxon>
        <taxon>Pseudomonadati</taxon>
        <taxon>Pseudomonadota</taxon>
        <taxon>Alphaproteobacteria</taxon>
        <taxon>Sphingomonadales</taxon>
        <taxon>Sphingomonadaceae</taxon>
        <taxon>Sphingomonas</taxon>
    </lineage>
</organism>
<dbReference type="OrthoDB" id="1432489at2"/>
<name>A0A4S1XE22_9SPHN</name>
<evidence type="ECO:0000313" key="2">
    <source>
        <dbReference type="Proteomes" id="UP000306147"/>
    </source>
</evidence>
<comment type="caution">
    <text evidence="1">The sequence shown here is derived from an EMBL/GenBank/DDBJ whole genome shotgun (WGS) entry which is preliminary data.</text>
</comment>
<sequence length="180" mass="19976">MERVQNYWLPEARGLPDAAPVDDSAFGKLLTQIDGLATNIEDGSTLALSAQQQKAQGQLVAALSAKQKRLLPTMRRKYADMLDGKLFRRDIRVEMVGGATLRLTGPIFVRNANVEDMEAELEPVLARLRFRGVEYRWSSYVAEGLKYDLAAPADGEIARWTGNGFAKMTGFEPLEGSSRR</sequence>
<dbReference type="EMBL" id="SRXT01000002">
    <property type="protein sequence ID" value="TGX54779.1"/>
    <property type="molecule type" value="Genomic_DNA"/>
</dbReference>
<dbReference type="Proteomes" id="UP000306147">
    <property type="component" value="Unassembled WGS sequence"/>
</dbReference>
<dbReference type="RefSeq" id="WP_135962675.1">
    <property type="nucleotide sequence ID" value="NZ_SRXT01000002.1"/>
</dbReference>
<gene>
    <name evidence="1" type="ORF">E5A73_04810</name>
</gene>
<dbReference type="AlphaFoldDB" id="A0A4S1XE22"/>
<keyword evidence="2" id="KW-1185">Reference proteome</keyword>
<evidence type="ECO:0000313" key="1">
    <source>
        <dbReference type="EMBL" id="TGX54779.1"/>
    </source>
</evidence>
<protein>
    <submittedName>
        <fullName evidence="1">Uncharacterized protein</fullName>
    </submittedName>
</protein>
<reference evidence="1 2" key="1">
    <citation type="submission" date="2019-04" db="EMBL/GenBank/DDBJ databases">
        <title>Sphingomonas psychrotolerans sp. nov., isolated from soil in the Tianshan Mountains, Xinjiang, China.</title>
        <authorList>
            <person name="Luo Y."/>
            <person name="Sheng H."/>
        </authorList>
    </citation>
    <scope>NUCLEOTIDE SEQUENCE [LARGE SCALE GENOMIC DNA]</scope>
    <source>
        <strain evidence="1 2">ZFGT-11</strain>
    </source>
</reference>